<dbReference type="PATRIC" id="fig|1674920.3.peg.2179"/>
<protein>
    <submittedName>
        <fullName evidence="1">Uncharacterized protein</fullName>
    </submittedName>
</protein>
<accession>A0A0J8FZP8</accession>
<reference evidence="1 2" key="1">
    <citation type="submission" date="2015-06" db="EMBL/GenBank/DDBJ databases">
        <title>Draft genome sequence of an Antarctic Pseudomonas sp. strain KG01 with full potential for biotechnological applications.</title>
        <authorList>
            <person name="Pavlov M.S."/>
            <person name="Lira F."/>
            <person name="Martinez J.L."/>
            <person name="Marshall S.H."/>
        </authorList>
    </citation>
    <scope>NUCLEOTIDE SEQUENCE [LARGE SCALE GENOMIC DNA]</scope>
    <source>
        <strain evidence="1 2">KG01</strain>
    </source>
</reference>
<evidence type="ECO:0000313" key="1">
    <source>
        <dbReference type="EMBL" id="KMT54224.1"/>
    </source>
</evidence>
<keyword evidence="2" id="KW-1185">Reference proteome</keyword>
<gene>
    <name evidence="1" type="ORF">ACR52_18965</name>
</gene>
<evidence type="ECO:0000313" key="2">
    <source>
        <dbReference type="Proteomes" id="UP000037551"/>
    </source>
</evidence>
<dbReference type="EMBL" id="LFMW01000012">
    <property type="protein sequence ID" value="KMT54224.1"/>
    <property type="molecule type" value="Genomic_DNA"/>
</dbReference>
<dbReference type="Proteomes" id="UP000037551">
    <property type="component" value="Unassembled WGS sequence"/>
</dbReference>
<proteinExistence type="predicted"/>
<name>A0A0J8FZP8_9PSED</name>
<dbReference type="AlphaFoldDB" id="A0A0J8FZP8"/>
<organism evidence="1 2">
    <name type="scientific">Pseudomonas fildesensis</name>
    <dbReference type="NCBI Taxonomy" id="1674920"/>
    <lineage>
        <taxon>Bacteria</taxon>
        <taxon>Pseudomonadati</taxon>
        <taxon>Pseudomonadota</taxon>
        <taxon>Gammaproteobacteria</taxon>
        <taxon>Pseudomonadales</taxon>
        <taxon>Pseudomonadaceae</taxon>
        <taxon>Pseudomonas</taxon>
    </lineage>
</organism>
<comment type="caution">
    <text evidence="1">The sequence shown here is derived from an EMBL/GenBank/DDBJ whole genome shotgun (WGS) entry which is preliminary data.</text>
</comment>
<sequence length="90" mass="10047">MVVLVVVRVFPRVQLIEMEHANMSSPNAIKATINGKPVPDNSTFSTLFLLNVAVGEAYFRQGKRHRVLEKDWLLDAEGEVITIGLIIEEA</sequence>